<dbReference type="AlphaFoldDB" id="B7QL02"/>
<evidence type="ECO:0000256" key="2">
    <source>
        <dbReference type="ARBA" id="ARBA00022803"/>
    </source>
</evidence>
<dbReference type="InParanoid" id="B7QL02"/>
<organism>
    <name type="scientific">Ixodes scapularis</name>
    <name type="common">Black-legged tick</name>
    <name type="synonym">Deer tick</name>
    <dbReference type="NCBI Taxonomy" id="6945"/>
    <lineage>
        <taxon>Eukaryota</taxon>
        <taxon>Metazoa</taxon>
        <taxon>Ecdysozoa</taxon>
        <taxon>Arthropoda</taxon>
        <taxon>Chelicerata</taxon>
        <taxon>Arachnida</taxon>
        <taxon>Acari</taxon>
        <taxon>Parasitiformes</taxon>
        <taxon>Ixodida</taxon>
        <taxon>Ixodoidea</taxon>
        <taxon>Ixodidae</taxon>
        <taxon>Ixodinae</taxon>
        <taxon>Ixodes</taxon>
    </lineage>
</organism>
<dbReference type="InterPro" id="IPR011990">
    <property type="entry name" value="TPR-like_helical_dom_sf"/>
</dbReference>
<evidence type="ECO:0007829" key="8">
    <source>
        <dbReference type="PeptideAtlas" id="B7QL02"/>
    </source>
</evidence>
<evidence type="ECO:0000256" key="1">
    <source>
        <dbReference type="ARBA" id="ARBA00022737"/>
    </source>
</evidence>
<keyword evidence="3 5" id="KW-0413">Isomerase</keyword>
<dbReference type="Gene3D" id="1.25.40.10">
    <property type="entry name" value="Tetratricopeptide repeat domain"/>
    <property type="match status" value="1"/>
</dbReference>
<dbReference type="HOGENOM" id="CLU_1901455_0_0_1"/>
<protein>
    <recommendedName>
        <fullName evidence="3">peptidylprolyl isomerase</fullName>
        <ecNumber evidence="3">5.2.1.8</ecNumber>
    </recommendedName>
</protein>
<evidence type="ECO:0000259" key="4">
    <source>
        <dbReference type="PROSITE" id="PS50059"/>
    </source>
</evidence>
<dbReference type="EnsemblMetazoa" id="ISCW013830-RA">
    <property type="protein sequence ID" value="ISCW013830-PA"/>
    <property type="gene ID" value="ISCW013830"/>
</dbReference>
<dbReference type="Proteomes" id="UP000001555">
    <property type="component" value="Unassembled WGS sequence"/>
</dbReference>
<dbReference type="InterPro" id="IPR046357">
    <property type="entry name" value="PPIase_dom_sf"/>
</dbReference>
<keyword evidence="7" id="KW-1185">Reference proteome</keyword>
<dbReference type="VEuPathDB" id="VectorBase:ISCP_000955"/>
<dbReference type="EMBL" id="ABJB010913204">
    <property type="status" value="NOT_ANNOTATED_CDS"/>
    <property type="molecule type" value="Genomic_DNA"/>
</dbReference>
<evidence type="ECO:0000256" key="3">
    <source>
        <dbReference type="PROSITE-ProRule" id="PRU00277"/>
    </source>
</evidence>
<comment type="catalytic activity">
    <reaction evidence="3">
        <text>[protein]-peptidylproline (omega=180) = [protein]-peptidylproline (omega=0)</text>
        <dbReference type="Rhea" id="RHEA:16237"/>
        <dbReference type="Rhea" id="RHEA-COMP:10747"/>
        <dbReference type="Rhea" id="RHEA-COMP:10748"/>
        <dbReference type="ChEBI" id="CHEBI:83833"/>
        <dbReference type="ChEBI" id="CHEBI:83834"/>
        <dbReference type="EC" id="5.2.1.8"/>
    </reaction>
</comment>
<feature type="non-terminal residue" evidence="5">
    <location>
        <position position="134"/>
    </location>
</feature>
<dbReference type="InterPro" id="IPR050754">
    <property type="entry name" value="FKBP4/5/8-like"/>
</dbReference>
<dbReference type="Gene3D" id="3.10.50.40">
    <property type="match status" value="1"/>
</dbReference>
<evidence type="ECO:0000313" key="6">
    <source>
        <dbReference type="EnsemblMetazoa" id="ISCW013830-PA"/>
    </source>
</evidence>
<dbReference type="GO" id="GO:0003755">
    <property type="term" value="F:peptidyl-prolyl cis-trans isomerase activity"/>
    <property type="evidence" value="ECO:0007669"/>
    <property type="project" value="UniProtKB-KW"/>
</dbReference>
<dbReference type="PANTHER" id="PTHR46512">
    <property type="entry name" value="PEPTIDYLPROLYL ISOMERASE"/>
    <property type="match status" value="1"/>
</dbReference>
<feature type="domain" description="PPIase FKBP-type" evidence="4">
    <location>
        <begin position="1"/>
        <end position="60"/>
    </location>
</feature>
<dbReference type="EMBL" id="ABJB010207486">
    <property type="status" value="NOT_ANNOTATED_CDS"/>
    <property type="molecule type" value="Genomic_DNA"/>
</dbReference>
<dbReference type="EMBL" id="ABJB010193915">
    <property type="status" value="NOT_ANNOTATED_CDS"/>
    <property type="molecule type" value="Genomic_DNA"/>
</dbReference>
<dbReference type="VEuPathDB" id="VectorBase:ISCW013830"/>
<reference evidence="5 7" key="1">
    <citation type="submission" date="2008-03" db="EMBL/GenBank/DDBJ databases">
        <title>Annotation of Ixodes scapularis.</title>
        <authorList>
            <consortium name="Ixodes scapularis Genome Project Consortium"/>
            <person name="Caler E."/>
            <person name="Hannick L.I."/>
            <person name="Bidwell S."/>
            <person name="Joardar V."/>
            <person name="Thiagarajan M."/>
            <person name="Amedeo P."/>
            <person name="Galinsky K.J."/>
            <person name="Schobel S."/>
            <person name="Inman J."/>
            <person name="Hostetler J."/>
            <person name="Miller J."/>
            <person name="Hammond M."/>
            <person name="Megy K."/>
            <person name="Lawson D."/>
            <person name="Kodira C."/>
            <person name="Sutton G."/>
            <person name="Meyer J."/>
            <person name="Hill C.A."/>
            <person name="Birren B."/>
            <person name="Nene V."/>
            <person name="Collins F."/>
            <person name="Alarcon-Chaidez F."/>
            <person name="Wikel S."/>
            <person name="Strausberg R."/>
        </authorList>
    </citation>
    <scope>NUCLEOTIDE SEQUENCE [LARGE SCALE GENOMIC DNA]</scope>
    <source>
        <strain evidence="7">Wikel</strain>
        <strain evidence="5">Wikel colony</strain>
    </source>
</reference>
<keyword evidence="1" id="KW-0677">Repeat</keyword>
<evidence type="ECO:0000313" key="5">
    <source>
        <dbReference type="EMBL" id="EEC19524.1"/>
    </source>
</evidence>
<dbReference type="Pfam" id="PF00254">
    <property type="entry name" value="FKBP_C"/>
    <property type="match status" value="1"/>
</dbReference>
<evidence type="ECO:0000313" key="7">
    <source>
        <dbReference type="Proteomes" id="UP000001555"/>
    </source>
</evidence>
<dbReference type="EMBL" id="ABJB010232142">
    <property type="status" value="NOT_ANNOTATED_CDS"/>
    <property type="molecule type" value="Genomic_DNA"/>
</dbReference>
<dbReference type="EMBL" id="ABJB010052625">
    <property type="status" value="NOT_ANNOTATED_CDS"/>
    <property type="molecule type" value="Genomic_DNA"/>
</dbReference>
<dbReference type="EC" id="5.2.1.8" evidence="3"/>
<dbReference type="EMBL" id="DS962897">
    <property type="protein sequence ID" value="EEC19524.1"/>
    <property type="molecule type" value="Genomic_DNA"/>
</dbReference>
<dbReference type="EMBL" id="ABJB010782028">
    <property type="status" value="NOT_ANNOTATED_CDS"/>
    <property type="molecule type" value="Genomic_DNA"/>
</dbReference>
<name>B7QL02_IXOSC</name>
<dbReference type="EMBL" id="ABJB010912841">
    <property type="status" value="NOT_ANNOTATED_CDS"/>
    <property type="molecule type" value="Genomic_DNA"/>
</dbReference>
<dbReference type="STRING" id="6945.B7QL02"/>
<dbReference type="InterPro" id="IPR001179">
    <property type="entry name" value="PPIase_FKBP_dom"/>
</dbReference>
<proteinExistence type="evidence at protein level"/>
<dbReference type="VEuPathDB" id="VectorBase:ISCI013830"/>
<dbReference type="PaxDb" id="6945-B7QL02"/>
<keyword evidence="3" id="KW-0697">Rotamase</keyword>
<reference evidence="6" key="2">
    <citation type="submission" date="2020-05" db="UniProtKB">
        <authorList>
            <consortium name="EnsemblMetazoa"/>
        </authorList>
    </citation>
    <scope>IDENTIFICATION</scope>
    <source>
        <strain evidence="6">wikel</strain>
    </source>
</reference>
<dbReference type="PANTHER" id="PTHR46512:SF1">
    <property type="entry name" value="PEPTIDYLPROLYL ISOMERASE"/>
    <property type="match status" value="1"/>
</dbReference>
<keyword evidence="2" id="KW-0802">TPR repeat</keyword>
<keyword evidence="8" id="KW-1267">Proteomics identification</keyword>
<dbReference type="SUPFAM" id="SSF54534">
    <property type="entry name" value="FKBP-like"/>
    <property type="match status" value="1"/>
</dbReference>
<dbReference type="PROSITE" id="PS50059">
    <property type="entry name" value="FKBP_PPIASE"/>
    <property type="match status" value="1"/>
</dbReference>
<dbReference type="EMBL" id="ABJB010112141">
    <property type="status" value="NOT_ANNOTATED_CDS"/>
    <property type="molecule type" value="Genomic_DNA"/>
</dbReference>
<accession>B7QL02</accession>
<dbReference type="OrthoDB" id="532682at2759"/>
<sequence>MILGDLETVSGLDISIALMEKKELAEIVVPPRFGYGELGRKPDVPPNATLHYQVELLDTMEPKEETDLPFHERQSIGDAKRERGNFWYGRGEFSNAAHCYRRALDFLDDMGLNLSESPPELQLLLDTRLKVYNN</sequence>
<gene>
    <name evidence="5" type="ORF">IscW_ISCW013830</name>
</gene>